<name>A0A3B0WAX9_9ZZZZ</name>
<dbReference type="AlphaFoldDB" id="A0A3B0WAX9"/>
<sequence>MQAYPIDHISQTEQEGGYWLISLQLPSTCFPTQKPSSTTLKILPPLFHINDQFRLSNSDERLFLFQHTPSNTQHHLQFLCKQPILITDHTKLKIPPPTHKSARQIKPTENLLFLGSDLHVAPLFYLAKQRSMHLNADHDEKKGQTLALLHSHDAFPFRVKPAQLMSQHLPPQAIGCSTLLEDWKITNRLTSDLGLPGCFDGDLAELFSYWLHQTNQDTHACAPWNIMICAPSIIKKKCLTLSQSYDWIRV</sequence>
<protein>
    <submittedName>
        <fullName evidence="1">Uncharacterized protein</fullName>
    </submittedName>
</protein>
<accession>A0A3B0WAX9</accession>
<organism evidence="1">
    <name type="scientific">hydrothermal vent metagenome</name>
    <dbReference type="NCBI Taxonomy" id="652676"/>
    <lineage>
        <taxon>unclassified sequences</taxon>
        <taxon>metagenomes</taxon>
        <taxon>ecological metagenomes</taxon>
    </lineage>
</organism>
<reference evidence="1" key="1">
    <citation type="submission" date="2018-06" db="EMBL/GenBank/DDBJ databases">
        <authorList>
            <person name="Zhirakovskaya E."/>
        </authorList>
    </citation>
    <scope>NUCLEOTIDE SEQUENCE</scope>
</reference>
<proteinExistence type="predicted"/>
<gene>
    <name evidence="1" type="ORF">MNBD_GAMMA04-1388</name>
</gene>
<dbReference type="EMBL" id="UOFB01000352">
    <property type="protein sequence ID" value="VAW49453.1"/>
    <property type="molecule type" value="Genomic_DNA"/>
</dbReference>
<evidence type="ECO:0000313" key="1">
    <source>
        <dbReference type="EMBL" id="VAW49453.1"/>
    </source>
</evidence>